<dbReference type="AlphaFoldDB" id="A0A1C4AEN6"/>
<dbReference type="PANTHER" id="PTHR42913">
    <property type="entry name" value="APOPTOSIS-INDUCING FACTOR 1"/>
    <property type="match status" value="1"/>
</dbReference>
<evidence type="ECO:0000313" key="7">
    <source>
        <dbReference type="EMBL" id="SCB93098.1"/>
    </source>
</evidence>
<evidence type="ECO:0000256" key="2">
    <source>
        <dbReference type="ARBA" id="ARBA00005272"/>
    </source>
</evidence>
<dbReference type="InterPro" id="IPR051169">
    <property type="entry name" value="NADH-Q_oxidoreductase"/>
</dbReference>
<keyword evidence="8" id="KW-1185">Reference proteome</keyword>
<dbReference type="GO" id="GO:0019646">
    <property type="term" value="P:aerobic electron transport chain"/>
    <property type="evidence" value="ECO:0007669"/>
    <property type="project" value="TreeGrafter"/>
</dbReference>
<evidence type="ECO:0000256" key="3">
    <source>
        <dbReference type="ARBA" id="ARBA00022630"/>
    </source>
</evidence>
<dbReference type="RefSeq" id="WP_091121611.1">
    <property type="nucleotide sequence ID" value="NZ_FMBA01000010.1"/>
</dbReference>
<dbReference type="InterPro" id="IPR023753">
    <property type="entry name" value="FAD/NAD-binding_dom"/>
</dbReference>
<dbReference type="PANTHER" id="PTHR42913:SF3">
    <property type="entry name" value="64 KDA MITOCHONDRIAL NADH DEHYDROGENASE (EUROFUNG)"/>
    <property type="match status" value="1"/>
</dbReference>
<gene>
    <name evidence="7" type="ORF">GA0061080_101054</name>
</gene>
<evidence type="ECO:0000313" key="8">
    <source>
        <dbReference type="Proteomes" id="UP000199698"/>
    </source>
</evidence>
<reference evidence="8" key="1">
    <citation type="submission" date="2016-08" db="EMBL/GenBank/DDBJ databases">
        <authorList>
            <person name="Varghese N."/>
            <person name="Submissions Spin"/>
        </authorList>
    </citation>
    <scope>NUCLEOTIDE SEQUENCE [LARGE SCALE GENOMIC DNA]</scope>
    <source>
        <strain evidence="8">R-53144</strain>
    </source>
</reference>
<comment type="cofactor">
    <cofactor evidence="1">
        <name>FAD</name>
        <dbReference type="ChEBI" id="CHEBI:57692"/>
    </cofactor>
</comment>
<name>A0A1C4AEN6_9GAMM</name>
<evidence type="ECO:0000256" key="5">
    <source>
        <dbReference type="ARBA" id="ARBA00023002"/>
    </source>
</evidence>
<keyword evidence="4" id="KW-0274">FAD</keyword>
<keyword evidence="3" id="KW-0285">Flavoprotein</keyword>
<dbReference type="PRINTS" id="PR00368">
    <property type="entry name" value="FADPNR"/>
</dbReference>
<comment type="similarity">
    <text evidence="2">Belongs to the NADH dehydrogenase family.</text>
</comment>
<evidence type="ECO:0000259" key="6">
    <source>
        <dbReference type="Pfam" id="PF07992"/>
    </source>
</evidence>
<accession>A0A1C4AEN6</accession>
<feature type="domain" description="FAD/NAD(P)-binding" evidence="6">
    <location>
        <begin position="3"/>
        <end position="333"/>
    </location>
</feature>
<dbReference type="GO" id="GO:0003955">
    <property type="term" value="F:NAD(P)H dehydrogenase (quinone) activity"/>
    <property type="evidence" value="ECO:0007669"/>
    <property type="project" value="TreeGrafter"/>
</dbReference>
<dbReference type="STRING" id="1798183.GA0061080_101054"/>
<organism evidence="7 8">
    <name type="scientific">Gilliamella intestini</name>
    <dbReference type="NCBI Taxonomy" id="1798183"/>
    <lineage>
        <taxon>Bacteria</taxon>
        <taxon>Pseudomonadati</taxon>
        <taxon>Pseudomonadota</taxon>
        <taxon>Gammaproteobacteria</taxon>
        <taxon>Orbales</taxon>
        <taxon>Orbaceae</taxon>
        <taxon>Gilliamella</taxon>
    </lineage>
</organism>
<dbReference type="Proteomes" id="UP000199698">
    <property type="component" value="Unassembled WGS sequence"/>
</dbReference>
<dbReference type="PRINTS" id="PR00411">
    <property type="entry name" value="PNDRDTASEI"/>
</dbReference>
<proteinExistence type="inferred from homology"/>
<dbReference type="InterPro" id="IPR036188">
    <property type="entry name" value="FAD/NAD-bd_sf"/>
</dbReference>
<dbReference type="Gene3D" id="3.50.50.100">
    <property type="match status" value="1"/>
</dbReference>
<sequence length="430" mass="47295">MIKKIVIIGGGAGGLELATDLGDKLGKRNQAEITLIDKNSYHIWKPLLHEVATGVLSEQADKIDYTTQGQQHAFQFIQGAFTDLNREEKQVIINNSNNESVSVPYDILVVAIGSTSNDFGTPGVKEHCIFLDDQNAAIRLRETLIAKFASFCSIIDENEAKDEDKIRIAIVGGGATGVELASELPHMVETFGTCGRNKMCSDLLDVSVIEATDRILPALPEKTALGITKTLQQRGIHVLTNTMITKAQSDGFYPKEGDIISADIMIWTAGVKAPDYLKDIARLESSRSNQLVVKPTLQTTRDDNIFVIGDCAYAMQDSGRASPATAQAAHQMAKICYENIINKLNNKPMKLFKYTDNGTIISLHDTAQGVVKIAGKGEMNVKGFFALMIHRLLYRMHQASLLGIVKTIRFVKASKEMYKNKFASIFTHQD</sequence>
<dbReference type="EMBL" id="FMBA01000010">
    <property type="protein sequence ID" value="SCB93098.1"/>
    <property type="molecule type" value="Genomic_DNA"/>
</dbReference>
<dbReference type="Pfam" id="PF07992">
    <property type="entry name" value="Pyr_redox_2"/>
    <property type="match status" value="1"/>
</dbReference>
<dbReference type="OrthoDB" id="9781621at2"/>
<dbReference type="SUPFAM" id="SSF51905">
    <property type="entry name" value="FAD/NAD(P)-binding domain"/>
    <property type="match status" value="2"/>
</dbReference>
<keyword evidence="5" id="KW-0560">Oxidoreductase</keyword>
<evidence type="ECO:0000256" key="4">
    <source>
        <dbReference type="ARBA" id="ARBA00022827"/>
    </source>
</evidence>
<evidence type="ECO:0000256" key="1">
    <source>
        <dbReference type="ARBA" id="ARBA00001974"/>
    </source>
</evidence>
<protein>
    <submittedName>
        <fullName evidence="7">NADH dehydrogenase</fullName>
    </submittedName>
</protein>